<dbReference type="EMBL" id="AMQN01016442">
    <property type="status" value="NOT_ANNOTATED_CDS"/>
    <property type="molecule type" value="Genomic_DNA"/>
</dbReference>
<evidence type="ECO:0000313" key="14">
    <source>
        <dbReference type="Proteomes" id="UP000014760"/>
    </source>
</evidence>
<evidence type="ECO:0000256" key="5">
    <source>
        <dbReference type="ARBA" id="ARBA00022989"/>
    </source>
</evidence>
<gene>
    <name evidence="12" type="ORF">CAPTEDRAFT_216265</name>
</gene>
<organism evidence="12">
    <name type="scientific">Capitella teleta</name>
    <name type="common">Polychaete worm</name>
    <dbReference type="NCBI Taxonomy" id="283909"/>
    <lineage>
        <taxon>Eukaryota</taxon>
        <taxon>Metazoa</taxon>
        <taxon>Spiralia</taxon>
        <taxon>Lophotrochozoa</taxon>
        <taxon>Annelida</taxon>
        <taxon>Polychaeta</taxon>
        <taxon>Sedentaria</taxon>
        <taxon>Scolecida</taxon>
        <taxon>Capitellidae</taxon>
        <taxon>Capitella</taxon>
    </lineage>
</organism>
<protein>
    <recommendedName>
        <fullName evidence="15">Amiloride-sensitive sodium channel</fullName>
    </recommendedName>
</protein>
<keyword evidence="7 11" id="KW-0406">Ion transport</keyword>
<dbReference type="PANTHER" id="PTHR11690">
    <property type="entry name" value="AMILORIDE-SENSITIVE SODIUM CHANNEL-RELATED"/>
    <property type="match status" value="1"/>
</dbReference>
<dbReference type="PANTHER" id="PTHR11690:SF248">
    <property type="entry name" value="PICKPOCKET 17, ISOFORM A"/>
    <property type="match status" value="1"/>
</dbReference>
<evidence type="ECO:0000256" key="6">
    <source>
        <dbReference type="ARBA" id="ARBA00023053"/>
    </source>
</evidence>
<keyword evidence="3 11" id="KW-0894">Sodium channel</keyword>
<keyword evidence="5" id="KW-1133">Transmembrane helix</keyword>
<dbReference type="GO" id="GO:0015280">
    <property type="term" value="F:ligand-gated sodium channel activity"/>
    <property type="evidence" value="ECO:0007669"/>
    <property type="project" value="TreeGrafter"/>
</dbReference>
<proteinExistence type="inferred from homology"/>
<evidence type="ECO:0000256" key="3">
    <source>
        <dbReference type="ARBA" id="ARBA00022461"/>
    </source>
</evidence>
<dbReference type="InterPro" id="IPR001873">
    <property type="entry name" value="ENaC"/>
</dbReference>
<keyword evidence="8" id="KW-0472">Membrane</keyword>
<evidence type="ECO:0000313" key="12">
    <source>
        <dbReference type="EMBL" id="ELU18181.1"/>
    </source>
</evidence>
<evidence type="ECO:0000256" key="4">
    <source>
        <dbReference type="ARBA" id="ARBA00022692"/>
    </source>
</evidence>
<dbReference type="EnsemblMetazoa" id="CapteT216265">
    <property type="protein sequence ID" value="CapteP216265"/>
    <property type="gene ID" value="CapteG216265"/>
</dbReference>
<evidence type="ECO:0000256" key="9">
    <source>
        <dbReference type="ARBA" id="ARBA00023201"/>
    </source>
</evidence>
<evidence type="ECO:0000313" key="13">
    <source>
        <dbReference type="EnsemblMetazoa" id="CapteP216265"/>
    </source>
</evidence>
<dbReference type="STRING" id="283909.R7VLE8"/>
<reference evidence="13" key="3">
    <citation type="submission" date="2015-06" db="UniProtKB">
        <authorList>
            <consortium name="EnsemblMetazoa"/>
        </authorList>
    </citation>
    <scope>IDENTIFICATION</scope>
</reference>
<accession>R7VLE8</accession>
<sequence length="582" mass="64670">MSTSVFTWPPSVIHHHKVMGSPMPYADACCLMKPIDSKLEAGVLHPTEGGNATPKADTRERMALREEVRRFCETSSIKGVPRVISSDGFSLKTFWSLAVIGLFGVAGFQAYQLVTSFLMYPVVTSFYEKPFHPMSFIPRIPIMTICNQNPIVSQPPRGVPSLKDYYQTVNELLACNDDCSPDEIERRRSALRSLTSENAYFQNIGLNAAQSMGITNETLFAHCEIIAFAAVEEVRVPCADLVRVEQHFLKYFFNCYDIVVLSDALPSGSIILGVEVVLNFANPGSTRLTSGARIFLSEQGALSAALMPVQGTIIPAGNDVCVNLHPTLREREKAPYGDCTNYSGSTFVSQYHCFDKCFDDHIKRDCNCVEPSTPVLSTDDEAEYCLKLQASTDRLIDIVLCREGSLNKRLATCLDECLLPCEETQGNIGVHMSTWPSMNQLPAFYESFIQNKSFESSYLDVKKAIDVAASTNAKESFVQLDNALRRVRDNFVRMTIKLTDHRVFLLKDIKKIHLSELGSQLGGALNLWSGVTIIVVLELAELVYRLMRRMSVLEKPATAATSTQHCATCKCTDYPLDNHAQA</sequence>
<evidence type="ECO:0000256" key="7">
    <source>
        <dbReference type="ARBA" id="ARBA00023065"/>
    </source>
</evidence>
<comment type="similarity">
    <text evidence="11">Belongs to the amiloride-sensitive sodium channel (TC 1.A.6) family.</text>
</comment>
<dbReference type="GO" id="GO:0005886">
    <property type="term" value="C:plasma membrane"/>
    <property type="evidence" value="ECO:0007669"/>
    <property type="project" value="TreeGrafter"/>
</dbReference>
<evidence type="ECO:0000256" key="8">
    <source>
        <dbReference type="ARBA" id="ARBA00023136"/>
    </source>
</evidence>
<dbReference type="HOGENOM" id="CLU_020415_2_0_1"/>
<evidence type="ECO:0008006" key="15">
    <source>
        <dbReference type="Google" id="ProtNLM"/>
    </source>
</evidence>
<keyword evidence="6" id="KW-0915">Sodium</keyword>
<keyword evidence="10 11" id="KW-0407">Ion channel</keyword>
<evidence type="ECO:0000256" key="1">
    <source>
        <dbReference type="ARBA" id="ARBA00004141"/>
    </source>
</evidence>
<evidence type="ECO:0000256" key="2">
    <source>
        <dbReference type="ARBA" id="ARBA00022448"/>
    </source>
</evidence>
<keyword evidence="9 11" id="KW-0739">Sodium transport</keyword>
<dbReference type="EMBL" id="KB292078">
    <property type="protein sequence ID" value="ELU18181.1"/>
    <property type="molecule type" value="Genomic_DNA"/>
</dbReference>
<name>R7VLE8_CAPTE</name>
<dbReference type="Proteomes" id="UP000014760">
    <property type="component" value="Unassembled WGS sequence"/>
</dbReference>
<keyword evidence="2 11" id="KW-0813">Transport</keyword>
<reference evidence="14" key="1">
    <citation type="submission" date="2012-12" db="EMBL/GenBank/DDBJ databases">
        <authorList>
            <person name="Hellsten U."/>
            <person name="Grimwood J."/>
            <person name="Chapman J.A."/>
            <person name="Shapiro H."/>
            <person name="Aerts A."/>
            <person name="Otillar R.P."/>
            <person name="Terry A.Y."/>
            <person name="Boore J.L."/>
            <person name="Simakov O."/>
            <person name="Marletaz F."/>
            <person name="Cho S.-J."/>
            <person name="Edsinger-Gonzales E."/>
            <person name="Havlak P."/>
            <person name="Kuo D.-H."/>
            <person name="Larsson T."/>
            <person name="Lv J."/>
            <person name="Arendt D."/>
            <person name="Savage R."/>
            <person name="Osoegawa K."/>
            <person name="de Jong P."/>
            <person name="Lindberg D.R."/>
            <person name="Seaver E.C."/>
            <person name="Weisblat D.A."/>
            <person name="Putnam N.H."/>
            <person name="Grigoriev I.V."/>
            <person name="Rokhsar D.S."/>
        </authorList>
    </citation>
    <scope>NUCLEOTIDE SEQUENCE</scope>
    <source>
        <strain evidence="14">I ESC-2004</strain>
    </source>
</reference>
<evidence type="ECO:0000256" key="11">
    <source>
        <dbReference type="RuleBase" id="RU000679"/>
    </source>
</evidence>
<dbReference type="OMA" id="FMTTITE"/>
<dbReference type="AlphaFoldDB" id="R7VLE8"/>
<keyword evidence="14" id="KW-1185">Reference proteome</keyword>
<dbReference type="OrthoDB" id="6021021at2759"/>
<evidence type="ECO:0000256" key="10">
    <source>
        <dbReference type="ARBA" id="ARBA00023303"/>
    </source>
</evidence>
<comment type="subcellular location">
    <subcellularLocation>
        <location evidence="1">Membrane</location>
        <topology evidence="1">Multi-pass membrane protein</topology>
    </subcellularLocation>
</comment>
<reference evidence="12 14" key="2">
    <citation type="journal article" date="2013" name="Nature">
        <title>Insights into bilaterian evolution from three spiralian genomes.</title>
        <authorList>
            <person name="Simakov O."/>
            <person name="Marletaz F."/>
            <person name="Cho S.J."/>
            <person name="Edsinger-Gonzales E."/>
            <person name="Havlak P."/>
            <person name="Hellsten U."/>
            <person name="Kuo D.H."/>
            <person name="Larsson T."/>
            <person name="Lv J."/>
            <person name="Arendt D."/>
            <person name="Savage R."/>
            <person name="Osoegawa K."/>
            <person name="de Jong P."/>
            <person name="Grimwood J."/>
            <person name="Chapman J.A."/>
            <person name="Shapiro H."/>
            <person name="Aerts A."/>
            <person name="Otillar R.P."/>
            <person name="Terry A.Y."/>
            <person name="Boore J.L."/>
            <person name="Grigoriev I.V."/>
            <person name="Lindberg D.R."/>
            <person name="Seaver E.C."/>
            <person name="Weisblat D.A."/>
            <person name="Putnam N.H."/>
            <person name="Rokhsar D.S."/>
        </authorList>
    </citation>
    <scope>NUCLEOTIDE SEQUENCE</scope>
    <source>
        <strain evidence="12 14">I ESC-2004</strain>
    </source>
</reference>
<dbReference type="Pfam" id="PF00858">
    <property type="entry name" value="ASC"/>
    <property type="match status" value="1"/>
</dbReference>
<keyword evidence="4 11" id="KW-0812">Transmembrane</keyword>